<dbReference type="EMBL" id="JAQIZZ010000001">
    <property type="protein sequence ID" value="KAJ5556823.1"/>
    <property type="molecule type" value="Genomic_DNA"/>
</dbReference>
<sequence>MTSINFDGHNLGFQAGVINGSVSTEWSETKNTQGGAIFSGNITASGNVNIHNITTVRPLANSLFKSLFNPSSGLFSEIRDKLGLLVAVLDATKEHTQGVDAGDKQIEGLKEALSNCHSTLTDLSRLKDHFDGLTPQTQVTWERMGWTDEELVDLSSKLTIYINGLNVLNDNILRSSHANFERLLRNFIDEIRSGKRESSVMSSVSTGSLSTDEKEEWRQLRRELQSIGISPEIFAHNREYILDTLRALSQDEIEAAVQEQEFASEPLGDVAYDSSNSESQEEISAPKHPVDVAYESSESESQEEISAPKHPAEIPGKCSESISQGDSMPLPPIRSNGTDSYTSLLFPSIDQIPKKKKPDSPVAGNLEEDRRPSRSLIDFELELTPDYTEDDGYVHDKLRPLSSLAVVQPSNRTRDPVRTSYDVLETSSREEWAYILRLNDHKKRGKPSRENWSIAASTGQNYGQFPSYHRKHTTVVYSKKHTCIVQ</sequence>
<reference evidence="2 3" key="1">
    <citation type="journal article" date="2023" name="IMA Fungus">
        <title>Comparative genomic study of the Penicillium genus elucidates a diverse pangenome and 15 lateral gene transfer events.</title>
        <authorList>
            <person name="Petersen C."/>
            <person name="Sorensen T."/>
            <person name="Nielsen M.R."/>
            <person name="Sondergaard T.E."/>
            <person name="Sorensen J.L."/>
            <person name="Fitzpatrick D.A."/>
            <person name="Frisvad J.C."/>
            <person name="Nielsen K.L."/>
        </authorList>
    </citation>
    <scope>NUCLEOTIDE SEQUENCE [LARGE SCALE GENOMIC DNA]</scope>
    <source>
        <strain evidence="2 3">IBT 35679</strain>
    </source>
</reference>
<protein>
    <recommendedName>
        <fullName evidence="4">Fungal N-terminal domain-containing protein</fullName>
    </recommendedName>
</protein>
<name>A0AAD6D6E3_9EURO</name>
<accession>A0AAD6D6E3</accession>
<comment type="caution">
    <text evidence="2">The sequence shown here is derived from an EMBL/GenBank/DDBJ whole genome shotgun (WGS) entry which is preliminary data.</text>
</comment>
<proteinExistence type="predicted"/>
<evidence type="ECO:0008006" key="4">
    <source>
        <dbReference type="Google" id="ProtNLM"/>
    </source>
</evidence>
<evidence type="ECO:0000313" key="2">
    <source>
        <dbReference type="EMBL" id="KAJ5556823.1"/>
    </source>
</evidence>
<dbReference type="Proteomes" id="UP001220324">
    <property type="component" value="Unassembled WGS sequence"/>
</dbReference>
<keyword evidence="3" id="KW-1185">Reference proteome</keyword>
<feature type="region of interest" description="Disordered" evidence="1">
    <location>
        <begin position="262"/>
        <end position="373"/>
    </location>
</feature>
<gene>
    <name evidence="2" type="ORF">N7494_000738</name>
</gene>
<organism evidence="2 3">
    <name type="scientific">Penicillium frequentans</name>
    <dbReference type="NCBI Taxonomy" id="3151616"/>
    <lineage>
        <taxon>Eukaryota</taxon>
        <taxon>Fungi</taxon>
        <taxon>Dikarya</taxon>
        <taxon>Ascomycota</taxon>
        <taxon>Pezizomycotina</taxon>
        <taxon>Eurotiomycetes</taxon>
        <taxon>Eurotiomycetidae</taxon>
        <taxon>Eurotiales</taxon>
        <taxon>Aspergillaceae</taxon>
        <taxon>Penicillium</taxon>
    </lineage>
</organism>
<dbReference type="AlphaFoldDB" id="A0AAD6D6E3"/>
<evidence type="ECO:0000256" key="1">
    <source>
        <dbReference type="SAM" id="MobiDB-lite"/>
    </source>
</evidence>
<feature type="compositionally biased region" description="Polar residues" evidence="1">
    <location>
        <begin position="335"/>
        <end position="345"/>
    </location>
</feature>
<evidence type="ECO:0000313" key="3">
    <source>
        <dbReference type="Proteomes" id="UP001220324"/>
    </source>
</evidence>